<dbReference type="Proteomes" id="UP001279553">
    <property type="component" value="Unassembled WGS sequence"/>
</dbReference>
<evidence type="ECO:0000313" key="2">
    <source>
        <dbReference type="Proteomes" id="UP001279553"/>
    </source>
</evidence>
<gene>
    <name evidence="1" type="ORF">SIL87_02795</name>
</gene>
<dbReference type="AlphaFoldDB" id="A0AAW9DL40"/>
<accession>A0AAW9DL40</accession>
<protein>
    <submittedName>
        <fullName evidence="1">Uncharacterized protein</fullName>
    </submittedName>
</protein>
<reference evidence="1 2" key="1">
    <citation type="submission" date="2023-11" db="EMBL/GenBank/DDBJ databases">
        <title>MicrobeMod: A computational toolkit for identifying prokaryotic methylation and restriction-modification with nanopore sequencing.</title>
        <authorList>
            <person name="Crits-Christoph A."/>
            <person name="Kang S.C."/>
            <person name="Lee H."/>
            <person name="Ostrov N."/>
        </authorList>
    </citation>
    <scope>NUCLEOTIDE SEQUENCE [LARGE SCALE GENOMIC DNA]</scope>
    <source>
        <strain evidence="1 2">DSMZ 700</strain>
    </source>
</reference>
<sequence length="145" mass="16702">MLRQYFASPFMGGTNPLRVGTIAIGNTYYLQDDGWWRDRYRGKPVFRNPWIVEAFLNGVCAASRKNPTTGRWDDVYLTGRSDRAVIRSLRTGQRRTVAVRTLHLADEQGHHKTWPAYPDQPAPHLIERYLSRNRKACLASTRRAA</sequence>
<dbReference type="EMBL" id="JAWXYB010000018">
    <property type="protein sequence ID" value="MDX5929695.1"/>
    <property type="molecule type" value="Genomic_DNA"/>
</dbReference>
<comment type="caution">
    <text evidence="1">The sequence shown here is derived from an EMBL/GenBank/DDBJ whole genome shotgun (WGS) entry which is preliminary data.</text>
</comment>
<keyword evidence="2" id="KW-1185">Reference proteome</keyword>
<dbReference type="RefSeq" id="WP_319612716.1">
    <property type="nucleotide sequence ID" value="NZ_JAWXYB010000018.1"/>
</dbReference>
<name>A0AAW9DL40_ACIAO</name>
<evidence type="ECO:0000313" key="1">
    <source>
        <dbReference type="EMBL" id="MDX5929695.1"/>
    </source>
</evidence>
<proteinExistence type="predicted"/>
<organism evidence="1 2">
    <name type="scientific">Acidiphilium acidophilum</name>
    <name type="common">Thiobacillus acidophilus</name>
    <dbReference type="NCBI Taxonomy" id="76588"/>
    <lineage>
        <taxon>Bacteria</taxon>
        <taxon>Pseudomonadati</taxon>
        <taxon>Pseudomonadota</taxon>
        <taxon>Alphaproteobacteria</taxon>
        <taxon>Acetobacterales</taxon>
        <taxon>Acidocellaceae</taxon>
        <taxon>Acidiphilium</taxon>
    </lineage>
</organism>